<feature type="region of interest" description="Disordered" evidence="1">
    <location>
        <begin position="248"/>
        <end position="290"/>
    </location>
</feature>
<dbReference type="Proteomes" id="UP000198217">
    <property type="component" value="Chromosome I"/>
</dbReference>
<feature type="region of interest" description="Disordered" evidence="1">
    <location>
        <begin position="1"/>
        <end position="180"/>
    </location>
</feature>
<organism evidence="2 3">
    <name type="scientific">Micromonospora echinaurantiaca</name>
    <dbReference type="NCBI Taxonomy" id="47857"/>
    <lineage>
        <taxon>Bacteria</taxon>
        <taxon>Bacillati</taxon>
        <taxon>Actinomycetota</taxon>
        <taxon>Actinomycetes</taxon>
        <taxon>Micromonosporales</taxon>
        <taxon>Micromonosporaceae</taxon>
        <taxon>Micromonospora</taxon>
    </lineage>
</organism>
<proteinExistence type="predicted"/>
<sequence length="290" mass="30720">MPTSRAVGQRDVSSQRPVSTARLGDELLRPGSGARFGGPSRRPPFRRSVPAVRPGGPSRAARSRGPLSAARYEAGASSNGQPAAAENASGEEPRITPRPPQPLTAGAGRRRRPDRGGPDRLWTEQPASGAPRRVHRPSGAAATARLRQTNRANSRGSCDRRNRRCPRPPVVGDSHGPSWAEEPWFHVKRAGTRRETARVARPALTPDHQPAARCPLPAARCPLPAARCPLPAARCPLPAARYPLRTGAAAPAGRGRRDSGGMSLPQRGSATGLHAGAPLMRAARQRLDGT</sequence>
<reference evidence="2 3" key="1">
    <citation type="submission" date="2016-06" db="EMBL/GenBank/DDBJ databases">
        <authorList>
            <person name="Kjaerup R.B."/>
            <person name="Dalgaard T.S."/>
            <person name="Juul-Madsen H.R."/>
        </authorList>
    </citation>
    <scope>NUCLEOTIDE SEQUENCE [LARGE SCALE GENOMIC DNA]</scope>
    <source>
        <strain evidence="2 3">DSM 43904</strain>
    </source>
</reference>
<evidence type="ECO:0000313" key="2">
    <source>
        <dbReference type="EMBL" id="SCG79259.1"/>
    </source>
</evidence>
<name>A0A1C5K9L4_9ACTN</name>
<protein>
    <submittedName>
        <fullName evidence="2">Uncharacterized protein</fullName>
    </submittedName>
</protein>
<keyword evidence="3" id="KW-1185">Reference proteome</keyword>
<feature type="compositionally biased region" description="Low complexity" evidence="1">
    <location>
        <begin position="29"/>
        <end position="54"/>
    </location>
</feature>
<dbReference type="EMBL" id="LT607750">
    <property type="protein sequence ID" value="SCG79259.1"/>
    <property type="molecule type" value="Genomic_DNA"/>
</dbReference>
<evidence type="ECO:0000313" key="3">
    <source>
        <dbReference type="Proteomes" id="UP000198217"/>
    </source>
</evidence>
<evidence type="ECO:0000256" key="1">
    <source>
        <dbReference type="SAM" id="MobiDB-lite"/>
    </source>
</evidence>
<accession>A0A1C5K9L4</accession>
<gene>
    <name evidence="2" type="ORF">GA0070609_5836</name>
</gene>
<dbReference type="AlphaFoldDB" id="A0A1C5K9L4"/>